<keyword evidence="5" id="KW-0479">Metal-binding</keyword>
<dbReference type="PANTHER" id="PTHR47253:SF4">
    <property type="entry name" value="ISOCHORISMATE SYNTHASE 2, CHLOROPLASTIC"/>
    <property type="match status" value="1"/>
</dbReference>
<dbReference type="InterPro" id="IPR005801">
    <property type="entry name" value="ADC_synthase"/>
</dbReference>
<keyword evidence="3 5" id="KW-0460">Magnesium</keyword>
<dbReference type="GO" id="GO:0009234">
    <property type="term" value="P:menaquinone biosynthetic process"/>
    <property type="evidence" value="ECO:0007669"/>
    <property type="project" value="UniProtKB-UniRule"/>
</dbReference>
<evidence type="ECO:0000256" key="2">
    <source>
        <dbReference type="ARBA" id="ARBA00005297"/>
    </source>
</evidence>
<sequence>MDNLRSLKARLNTKINAMLCSKNGSELGCLQESIAFSADLLGWLKMQSCYPQFYWRSRNPAQSDSEVIAALGEVRRFEDVRQANLFIQAQPFTLIGGLTFDGKGYFCLPRLLLQQHDNHLRLSLFWDNLQDWERERQALLQVLQGLESCAALSAPEYPIRPLAAKAEAQQWCSWVEKALQYIERGELNKVVLANQTAFVSSRPINPIDLLAESEKCNNGCYHFLFARSAHQAFLGSTPERLYLRRESHLYTEALAGTAAMSEDKEFNRQQGEWLLQDSKNDYENRLVVQDICDNLRPISRQIEVGEVSLKQLRRVQHLRRKISAELNPGYADEACLQAIHPTAAIAGLPRRKALDFLAATETFERGWYAGTLGFMNKSGAEFCVTIRSALIEGNKIAVFAGAGIVSGSEPEQEWREIERKASGLLSLLQKRGEQSCQ</sequence>
<feature type="domain" description="Chorismate-utilising enzyme C-terminal" evidence="6">
    <location>
        <begin position="168"/>
        <end position="420"/>
    </location>
</feature>
<protein>
    <recommendedName>
        <fullName evidence="5">Isochorismate synthase MenF</fullName>
        <ecNumber evidence="5">5.4.4.2</ecNumber>
    </recommendedName>
    <alternativeName>
        <fullName evidence="5">Isochorismate mutase</fullName>
    </alternativeName>
</protein>
<dbReference type="InterPro" id="IPR015890">
    <property type="entry name" value="Chorismate_C"/>
</dbReference>
<dbReference type="PANTHER" id="PTHR47253">
    <property type="match status" value="1"/>
</dbReference>
<keyword evidence="8" id="KW-1185">Reference proteome</keyword>
<dbReference type="InterPro" id="IPR004561">
    <property type="entry name" value="IsoChor_synthase"/>
</dbReference>
<dbReference type="OrthoDB" id="9806579at2"/>
<dbReference type="NCBIfam" id="TIGR00543">
    <property type="entry name" value="isochor_syn"/>
    <property type="match status" value="1"/>
</dbReference>
<evidence type="ECO:0000256" key="4">
    <source>
        <dbReference type="ARBA" id="ARBA00023235"/>
    </source>
</evidence>
<evidence type="ECO:0000256" key="3">
    <source>
        <dbReference type="ARBA" id="ARBA00022842"/>
    </source>
</evidence>
<evidence type="ECO:0000256" key="1">
    <source>
        <dbReference type="ARBA" id="ARBA00000799"/>
    </source>
</evidence>
<dbReference type="Gene3D" id="3.60.120.10">
    <property type="entry name" value="Anthranilate synthase"/>
    <property type="match status" value="1"/>
</dbReference>
<dbReference type="EMBL" id="SNYQ01000003">
    <property type="protein sequence ID" value="TDQ58009.1"/>
    <property type="molecule type" value="Genomic_DNA"/>
</dbReference>
<comment type="cofactor">
    <cofactor evidence="5">
        <name>Mg(2+)</name>
        <dbReference type="ChEBI" id="CHEBI:18420"/>
    </cofactor>
</comment>
<dbReference type="UniPathway" id="UPA00079"/>
<feature type="active site" description="Proton donor" evidence="5">
    <location>
        <position position="239"/>
    </location>
</feature>
<comment type="pathway">
    <text evidence="5">Quinol/quinone metabolism; 1,4-dihydroxy-2-naphthoate biosynthesis; 1,4-dihydroxy-2-naphthoate from chorismate: step 1/7.</text>
</comment>
<dbReference type="Proteomes" id="UP000295657">
    <property type="component" value="Unassembled WGS sequence"/>
</dbReference>
<comment type="function">
    <text evidence="5">Catalyzes the conversion of chorismate to isochorismate.</text>
</comment>
<organism evidence="7 8">
    <name type="scientific">Mesocricetibacter intestinalis</name>
    <dbReference type="NCBI Taxonomy" id="1521930"/>
    <lineage>
        <taxon>Bacteria</taxon>
        <taxon>Pseudomonadati</taxon>
        <taxon>Pseudomonadota</taxon>
        <taxon>Gammaproteobacteria</taxon>
        <taxon>Pasteurellales</taxon>
        <taxon>Pasteurellaceae</taxon>
        <taxon>Mesocricetibacter</taxon>
    </lineage>
</organism>
<keyword evidence="4 5" id="KW-0413">Isomerase</keyword>
<dbReference type="UniPathway" id="UPA01057">
    <property type="reaction ID" value="UER00163"/>
</dbReference>
<reference evidence="7 8" key="1">
    <citation type="submission" date="2019-03" db="EMBL/GenBank/DDBJ databases">
        <title>Genomic Encyclopedia of Type Strains, Phase IV (KMG-IV): sequencing the most valuable type-strain genomes for metagenomic binning, comparative biology and taxonomic classification.</title>
        <authorList>
            <person name="Goeker M."/>
        </authorList>
    </citation>
    <scope>NUCLEOTIDE SEQUENCE [LARGE SCALE GENOMIC DNA]</scope>
    <source>
        <strain evidence="7 8">DSM 28403</strain>
    </source>
</reference>
<accession>A0A4R6VBV8</accession>
<dbReference type="InterPro" id="IPR044250">
    <property type="entry name" value="MenF-like"/>
</dbReference>
<dbReference type="SUPFAM" id="SSF56322">
    <property type="entry name" value="ADC synthase"/>
    <property type="match status" value="1"/>
</dbReference>
<evidence type="ECO:0000259" key="6">
    <source>
        <dbReference type="Pfam" id="PF00425"/>
    </source>
</evidence>
<keyword evidence="5" id="KW-0474">Menaquinone biosynthesis</keyword>
<dbReference type="InterPro" id="IPR034681">
    <property type="entry name" value="MenF"/>
</dbReference>
<dbReference type="Pfam" id="PF00425">
    <property type="entry name" value="Chorismate_bind"/>
    <property type="match status" value="1"/>
</dbReference>
<proteinExistence type="inferred from homology"/>
<comment type="similarity">
    <text evidence="2 5">Belongs to the isochorismate synthase family.</text>
</comment>
<comment type="pathway">
    <text evidence="5">Quinol/quinone metabolism; menaquinone biosynthesis.</text>
</comment>
<feature type="active site" description="Proton acceptor" evidence="5">
    <location>
        <position position="189"/>
    </location>
</feature>
<dbReference type="AlphaFoldDB" id="A0A4R6VBV8"/>
<feature type="binding site" evidence="5">
    <location>
        <position position="283"/>
    </location>
    <ligand>
        <name>Mg(2+)</name>
        <dbReference type="ChEBI" id="CHEBI:18420"/>
    </ligand>
</feature>
<dbReference type="RefSeq" id="WP_133544232.1">
    <property type="nucleotide sequence ID" value="NZ_SNYQ01000003.1"/>
</dbReference>
<feature type="binding site" evidence="5">
    <location>
        <position position="416"/>
    </location>
    <ligand>
        <name>Mg(2+)</name>
        <dbReference type="ChEBI" id="CHEBI:18420"/>
    </ligand>
</feature>
<comment type="catalytic activity">
    <reaction evidence="1 5">
        <text>chorismate = isochorismate</text>
        <dbReference type="Rhea" id="RHEA:18985"/>
        <dbReference type="ChEBI" id="CHEBI:29748"/>
        <dbReference type="ChEBI" id="CHEBI:29780"/>
        <dbReference type="EC" id="5.4.4.2"/>
    </reaction>
</comment>
<dbReference type="GO" id="GO:0008909">
    <property type="term" value="F:isochorismate synthase activity"/>
    <property type="evidence" value="ECO:0007669"/>
    <property type="project" value="UniProtKB-UniRule"/>
</dbReference>
<dbReference type="HAMAP" id="MF_01935">
    <property type="entry name" value="MenF"/>
    <property type="match status" value="1"/>
</dbReference>
<comment type="caution">
    <text evidence="7">The sequence shown here is derived from an EMBL/GenBank/DDBJ whole genome shotgun (WGS) entry which is preliminary data.</text>
</comment>
<evidence type="ECO:0000313" key="7">
    <source>
        <dbReference type="EMBL" id="TDQ58009.1"/>
    </source>
</evidence>
<gene>
    <name evidence="5" type="primary">menF</name>
    <name evidence="7" type="ORF">EDC45_1077</name>
</gene>
<evidence type="ECO:0000256" key="5">
    <source>
        <dbReference type="HAMAP-Rule" id="MF_01935"/>
    </source>
</evidence>
<dbReference type="EC" id="5.4.4.2" evidence="5"/>
<dbReference type="GO" id="GO:0000287">
    <property type="term" value="F:magnesium ion binding"/>
    <property type="evidence" value="ECO:0007669"/>
    <property type="project" value="UniProtKB-UniRule"/>
</dbReference>
<evidence type="ECO:0000313" key="8">
    <source>
        <dbReference type="Proteomes" id="UP000295657"/>
    </source>
</evidence>
<name>A0A4R6VBV8_9PAST</name>